<gene>
    <name evidence="1" type="ORF">DLM46_36005</name>
</gene>
<dbReference type="Proteomes" id="UP000254875">
    <property type="component" value="Unassembled WGS sequence"/>
</dbReference>
<protein>
    <recommendedName>
        <fullName evidence="3">Copper chaperone</fullName>
    </recommendedName>
</protein>
<evidence type="ECO:0000313" key="1">
    <source>
        <dbReference type="EMBL" id="RDJ97806.1"/>
    </source>
</evidence>
<reference evidence="2" key="1">
    <citation type="submission" date="2018-05" db="EMBL/GenBank/DDBJ databases">
        <authorList>
            <person name="Feng T."/>
        </authorList>
    </citation>
    <scope>NUCLEOTIDE SEQUENCE [LARGE SCALE GENOMIC DNA]</scope>
    <source>
        <strain evidence="2">S27</strain>
    </source>
</reference>
<dbReference type="OrthoDB" id="9030067at2"/>
<keyword evidence="2" id="KW-1185">Reference proteome</keyword>
<proteinExistence type="predicted"/>
<accession>A0A370MWW6</accession>
<dbReference type="EMBL" id="QHKS01000045">
    <property type="protein sequence ID" value="RDJ97806.1"/>
    <property type="molecule type" value="Genomic_DNA"/>
</dbReference>
<evidence type="ECO:0000313" key="2">
    <source>
        <dbReference type="Proteomes" id="UP000254875"/>
    </source>
</evidence>
<sequence length="66" mass="7465">MKFSVKDEIRSDDILTIEHAMKTVDADAKVNVDIDTKTVSVDSWLMPEEFLVAFVDENYDVTIAEA</sequence>
<name>A0A370MWW6_9BURK</name>
<dbReference type="AlphaFoldDB" id="A0A370MWW6"/>
<evidence type="ECO:0008006" key="3">
    <source>
        <dbReference type="Google" id="ProtNLM"/>
    </source>
</evidence>
<dbReference type="RefSeq" id="WP_115109219.1">
    <property type="nucleotide sequence ID" value="NZ_QHKS01000045.1"/>
</dbReference>
<comment type="caution">
    <text evidence="1">The sequence shown here is derived from an EMBL/GenBank/DDBJ whole genome shotgun (WGS) entry which is preliminary data.</text>
</comment>
<organism evidence="1 2">
    <name type="scientific">Paraburkholderia lacunae</name>
    <dbReference type="NCBI Taxonomy" id="2211104"/>
    <lineage>
        <taxon>Bacteria</taxon>
        <taxon>Pseudomonadati</taxon>
        <taxon>Pseudomonadota</taxon>
        <taxon>Betaproteobacteria</taxon>
        <taxon>Burkholderiales</taxon>
        <taxon>Burkholderiaceae</taxon>
        <taxon>Paraburkholderia</taxon>
    </lineage>
</organism>